<evidence type="ECO:0000313" key="6">
    <source>
        <dbReference type="Proteomes" id="UP000076079"/>
    </source>
</evidence>
<evidence type="ECO:0000313" key="5">
    <source>
        <dbReference type="EMBL" id="AMY07740.1"/>
    </source>
</evidence>
<dbReference type="STRING" id="1855912.LuPra_00920"/>
<accession>A0A143PHI5</accession>
<sequence length="305" mass="33502" precursor="true">MTRHVTLLLLAALLLAPGVALAQQDSTFVSDGVELHYRSAGTGTPAVLLSGGPGFRVDYMIPVGDFLPAGYRRIFLEQRGTGKSRPAVFDPAGLTLQMVVEDLEALRLHLKQDRLLLVGHSWGGMLAMAYAATHPDRVDRLVLIGSGGPTLEFTQWFNDNIEMRLRPEDSEARNYWQAAAKKGVDGDKAAMEAVRAILPGYFFDRKQSLAFAAAIQDGALHPDVNAGLFGDLAKQYDLRDGLRKLNRQVLIVQGHQDPIGDKTAEDIHALIAGSTLTYFNKAGHFPWIEQPEEFRRVVGAFLGRQ</sequence>
<name>A0A143PHI5_LUTPR</name>
<dbReference type="InterPro" id="IPR029058">
    <property type="entry name" value="AB_hydrolase_fold"/>
</dbReference>
<dbReference type="Proteomes" id="UP000076079">
    <property type="component" value="Chromosome"/>
</dbReference>
<dbReference type="KEGG" id="abac:LuPra_00920"/>
<keyword evidence="2 5" id="KW-0378">Hydrolase</keyword>
<dbReference type="InterPro" id="IPR050266">
    <property type="entry name" value="AB_hydrolase_sf"/>
</dbReference>
<dbReference type="GO" id="GO:0006508">
    <property type="term" value="P:proteolysis"/>
    <property type="evidence" value="ECO:0007669"/>
    <property type="project" value="InterPro"/>
</dbReference>
<dbReference type="PANTHER" id="PTHR43798:SF33">
    <property type="entry name" value="HYDROLASE, PUTATIVE (AFU_ORTHOLOGUE AFUA_2G14860)-RELATED"/>
    <property type="match status" value="1"/>
</dbReference>
<dbReference type="EMBL" id="CP015136">
    <property type="protein sequence ID" value="AMY07740.1"/>
    <property type="molecule type" value="Genomic_DNA"/>
</dbReference>
<dbReference type="PRINTS" id="PR00793">
    <property type="entry name" value="PROAMNOPTASE"/>
</dbReference>
<dbReference type="EC" id="3.4.11.5" evidence="5"/>
<organism evidence="5 6">
    <name type="scientific">Luteitalea pratensis</name>
    <dbReference type="NCBI Taxonomy" id="1855912"/>
    <lineage>
        <taxon>Bacteria</taxon>
        <taxon>Pseudomonadati</taxon>
        <taxon>Acidobacteriota</taxon>
        <taxon>Vicinamibacteria</taxon>
        <taxon>Vicinamibacterales</taxon>
        <taxon>Vicinamibacteraceae</taxon>
        <taxon>Luteitalea</taxon>
    </lineage>
</organism>
<dbReference type="PRINTS" id="PR00111">
    <property type="entry name" value="ABHYDROLASE"/>
</dbReference>
<dbReference type="OrthoDB" id="9775557at2"/>
<dbReference type="GO" id="GO:0016020">
    <property type="term" value="C:membrane"/>
    <property type="evidence" value="ECO:0007669"/>
    <property type="project" value="TreeGrafter"/>
</dbReference>
<gene>
    <name evidence="5" type="primary">pip_1</name>
    <name evidence="5" type="ORF">LuPra_00920</name>
</gene>
<dbReference type="InterPro" id="IPR000073">
    <property type="entry name" value="AB_hydrolase_1"/>
</dbReference>
<feature type="chain" id="PRO_5007511339" evidence="3">
    <location>
        <begin position="23"/>
        <end position="305"/>
    </location>
</feature>
<dbReference type="SUPFAM" id="SSF53474">
    <property type="entry name" value="alpha/beta-Hydrolases"/>
    <property type="match status" value="1"/>
</dbReference>
<dbReference type="RefSeq" id="WP_110169652.1">
    <property type="nucleotide sequence ID" value="NZ_CP015136.1"/>
</dbReference>
<keyword evidence="5" id="KW-0645">Protease</keyword>
<evidence type="ECO:0000256" key="3">
    <source>
        <dbReference type="SAM" id="SignalP"/>
    </source>
</evidence>
<keyword evidence="5" id="KW-0031">Aminopeptidase</keyword>
<keyword evidence="3" id="KW-0732">Signal</keyword>
<feature type="signal peptide" evidence="3">
    <location>
        <begin position="1"/>
        <end position="22"/>
    </location>
</feature>
<dbReference type="Gene3D" id="3.40.50.1820">
    <property type="entry name" value="alpha/beta hydrolase"/>
    <property type="match status" value="1"/>
</dbReference>
<reference evidence="5 6" key="1">
    <citation type="journal article" date="2016" name="Genome Announc.">
        <title>First Complete Genome Sequence of a Subdivision 6 Acidobacterium Strain.</title>
        <authorList>
            <person name="Huang S."/>
            <person name="Vieira S."/>
            <person name="Bunk B."/>
            <person name="Riedel T."/>
            <person name="Sproer C."/>
            <person name="Overmann J."/>
        </authorList>
    </citation>
    <scope>NUCLEOTIDE SEQUENCE [LARGE SCALE GENOMIC DNA]</scope>
    <source>
        <strain evidence="6">DSM 100886 HEG_-6_39</strain>
    </source>
</reference>
<dbReference type="PANTHER" id="PTHR43798">
    <property type="entry name" value="MONOACYLGLYCEROL LIPASE"/>
    <property type="match status" value="1"/>
</dbReference>
<evidence type="ECO:0000259" key="4">
    <source>
        <dbReference type="Pfam" id="PF00561"/>
    </source>
</evidence>
<evidence type="ECO:0000256" key="2">
    <source>
        <dbReference type="ARBA" id="ARBA00022801"/>
    </source>
</evidence>
<proteinExistence type="inferred from homology"/>
<dbReference type="AlphaFoldDB" id="A0A143PHI5"/>
<feature type="domain" description="AB hydrolase-1" evidence="4">
    <location>
        <begin position="47"/>
        <end position="290"/>
    </location>
</feature>
<dbReference type="InterPro" id="IPR002410">
    <property type="entry name" value="Peptidase_S33"/>
</dbReference>
<dbReference type="Pfam" id="PF00561">
    <property type="entry name" value="Abhydrolase_1"/>
    <property type="match status" value="1"/>
</dbReference>
<comment type="similarity">
    <text evidence="1">Belongs to the peptidase S33 family.</text>
</comment>
<keyword evidence="6" id="KW-1185">Reference proteome</keyword>
<evidence type="ECO:0000256" key="1">
    <source>
        <dbReference type="ARBA" id="ARBA00010088"/>
    </source>
</evidence>
<reference evidence="6" key="2">
    <citation type="submission" date="2016-04" db="EMBL/GenBank/DDBJ databases">
        <title>First Complete Genome Sequence of a Subdivision 6 Acidobacterium.</title>
        <authorList>
            <person name="Huang S."/>
            <person name="Vieira S."/>
            <person name="Bunk B."/>
            <person name="Riedel T."/>
            <person name="Sproeer C."/>
            <person name="Overmann J."/>
        </authorList>
    </citation>
    <scope>NUCLEOTIDE SEQUENCE [LARGE SCALE GENOMIC DNA]</scope>
    <source>
        <strain evidence="6">DSM 100886 HEG_-6_39</strain>
    </source>
</reference>
<protein>
    <submittedName>
        <fullName evidence="5">Proline iminopeptidase</fullName>
        <ecNumber evidence="5">3.4.11.5</ecNumber>
    </submittedName>
</protein>
<dbReference type="GO" id="GO:0004177">
    <property type="term" value="F:aminopeptidase activity"/>
    <property type="evidence" value="ECO:0007669"/>
    <property type="project" value="UniProtKB-KW"/>
</dbReference>